<dbReference type="Pfam" id="PF12937">
    <property type="entry name" value="F-box-like"/>
    <property type="match status" value="1"/>
</dbReference>
<dbReference type="EMBL" id="AYKW01000008">
    <property type="protein sequence ID" value="PIL33125.1"/>
    <property type="molecule type" value="Genomic_DNA"/>
</dbReference>
<comment type="caution">
    <text evidence="2">The sequence shown here is derived from an EMBL/GenBank/DDBJ whole genome shotgun (WGS) entry which is preliminary data.</text>
</comment>
<dbReference type="InterPro" id="IPR036047">
    <property type="entry name" value="F-box-like_dom_sf"/>
</dbReference>
<proteinExistence type="predicted"/>
<evidence type="ECO:0000313" key="3">
    <source>
        <dbReference type="Proteomes" id="UP000230002"/>
    </source>
</evidence>
<dbReference type="SUPFAM" id="SSF81383">
    <property type="entry name" value="F-box domain"/>
    <property type="match status" value="1"/>
</dbReference>
<protein>
    <recommendedName>
        <fullName evidence="1">F-box domain-containing protein</fullName>
    </recommendedName>
</protein>
<reference evidence="2 3" key="1">
    <citation type="journal article" date="2015" name="Sci. Rep.">
        <title>Chromosome-level genome map provides insights into diverse defense mechanisms in the medicinal fungus Ganoderma sinense.</title>
        <authorList>
            <person name="Zhu Y."/>
            <person name="Xu J."/>
            <person name="Sun C."/>
            <person name="Zhou S."/>
            <person name="Xu H."/>
            <person name="Nelson D.R."/>
            <person name="Qian J."/>
            <person name="Song J."/>
            <person name="Luo H."/>
            <person name="Xiang L."/>
            <person name="Li Y."/>
            <person name="Xu Z."/>
            <person name="Ji A."/>
            <person name="Wang L."/>
            <person name="Lu S."/>
            <person name="Hayward A."/>
            <person name="Sun W."/>
            <person name="Li X."/>
            <person name="Schwartz D.C."/>
            <person name="Wang Y."/>
            <person name="Chen S."/>
        </authorList>
    </citation>
    <scope>NUCLEOTIDE SEQUENCE [LARGE SCALE GENOMIC DNA]</scope>
    <source>
        <strain evidence="2 3">ZZ0214-1</strain>
    </source>
</reference>
<dbReference type="InterPro" id="IPR001810">
    <property type="entry name" value="F-box_dom"/>
</dbReference>
<dbReference type="Proteomes" id="UP000230002">
    <property type="component" value="Unassembled WGS sequence"/>
</dbReference>
<dbReference type="Gene3D" id="3.80.10.10">
    <property type="entry name" value="Ribonuclease Inhibitor"/>
    <property type="match status" value="1"/>
</dbReference>
<gene>
    <name evidence="2" type="ORF">GSI_04574</name>
</gene>
<dbReference type="OrthoDB" id="2748248at2759"/>
<accession>A0A2G8SH67</accession>
<dbReference type="AlphaFoldDB" id="A0A2G8SH67"/>
<name>A0A2G8SH67_9APHY</name>
<dbReference type="SUPFAM" id="SSF52047">
    <property type="entry name" value="RNI-like"/>
    <property type="match status" value="1"/>
</dbReference>
<keyword evidence="3" id="KW-1185">Reference proteome</keyword>
<sequence>MPYPSSTILPLPRLASLLSTRDAAALEKLSDVPIDKLPTEILQKIFADIPSEYRGSLHAVSLMLSLQSVCRRWRSVLLATPEYWVQGIQDVTDLYVARVFLNADEEDGVVGKRANPRLLDLFLTRSAPCPFQLEDYMSIPRCPGWKAFVSHFDRVNVFKVSAVDAVDLRNNILPAVATKMRRLERFELSLPRFEVSTEGIDQWEAHNLPHLQIVNIPSTLFCRAMAVPSLHTVTLSGERDIESLPDLLAALERCPALSTLSLHLSSNRHSVTTRPTPERTVELLNLRKLVVAGSTSGIYALLSSLSFPSATHLELFVTDAERSQSVLPSVLPRHHSGLYTSPTLDRVGLHTHFQHYDDTEPEWVSMRGFVQDEERLRVSPVLRLDSGADGFLQVAGALRACTLTALALNLFRVTDDMDRAFWARFFAALPGLRRLELLSAQHRDSCRAMKRDAAEQFLAASRANLKPVRERARRGVSLAWRLCPDKDDASQLEREIGDVEEVVSGHAHHGVRLERLELYACAFGIHDLCSNVVDVMQIQTDAAASQLVARDCVSRLESVVEVVVVAGPWTVIRGRLGRRARYASGW</sequence>
<feature type="domain" description="F-box" evidence="1">
    <location>
        <begin position="31"/>
        <end position="87"/>
    </location>
</feature>
<evidence type="ECO:0000259" key="1">
    <source>
        <dbReference type="PROSITE" id="PS50181"/>
    </source>
</evidence>
<dbReference type="InterPro" id="IPR032675">
    <property type="entry name" value="LRR_dom_sf"/>
</dbReference>
<dbReference type="Gene3D" id="1.20.1280.50">
    <property type="match status" value="1"/>
</dbReference>
<organism evidence="2 3">
    <name type="scientific">Ganoderma sinense ZZ0214-1</name>
    <dbReference type="NCBI Taxonomy" id="1077348"/>
    <lineage>
        <taxon>Eukaryota</taxon>
        <taxon>Fungi</taxon>
        <taxon>Dikarya</taxon>
        <taxon>Basidiomycota</taxon>
        <taxon>Agaricomycotina</taxon>
        <taxon>Agaricomycetes</taxon>
        <taxon>Polyporales</taxon>
        <taxon>Polyporaceae</taxon>
        <taxon>Ganoderma</taxon>
    </lineage>
</organism>
<evidence type="ECO:0000313" key="2">
    <source>
        <dbReference type="EMBL" id="PIL33125.1"/>
    </source>
</evidence>
<dbReference type="PROSITE" id="PS50181">
    <property type="entry name" value="FBOX"/>
    <property type="match status" value="1"/>
</dbReference>